<sequence>MSSDSDTERLQKQRIAGELEEPVREANALARRLGLDPFPVKYWIVDYDEMNELIAYGGFQERYPHWRWGMQYDRQQKQTQFLGGKAFEIVNNDNPSHAFLQESNAMADQKAVITHVEAHADFFKNNQWFGLFADDPNAAAMLEGHADTIESYMDDPEVDREAVEAWIDNVLCLEDCIDQHRPFTTIEGDGDHAELDDIADQLDSLGLSEEVRQQVFDEEWLEAQRPDEGGGKFPEEPELDVLAFLRTHGMAYDEESERAVEYDDWQRETLELLRRESYYFAPQKMTKVMNEGWAAYWESMMMGEEGFAEADEFLDYADHQAQVLNSPGFNPYKLGKELWEYIENATNRREVAERLLRVEGVTWRNFHDRIDLDEVQAALEPDAALDSISADSLDALDPDDSRVDADELERARAGEVDVDRYPWKVLTYEGLCERHYSLVKRQHRGFLKRLAQSDLERIARYMFDDARYADVEEALADVDRCAGWDRMREIRESHNDVTFLDEFLSQEFVDQNHYFTYEFTHSTRDYRATSTDVEDVKKKLMLQFTNFGKPTVAVEDANYNNRNELLLAHQYNGVMLDLKQAKQVLERVFELWGRPVNLKTITKRLDDHDVEVARRRDREPVPEEVGVLVRYDGDRVTTEELAWDDVEHLAATDIDYDTKPDDWLA</sequence>
<gene>
    <name evidence="3" type="ORF">ACFPYI_16365</name>
</gene>
<keyword evidence="4" id="KW-1185">Reference proteome</keyword>
<feature type="domain" description="SpoVR protein-like N-terminal" evidence="1">
    <location>
        <begin position="477"/>
        <end position="548"/>
    </location>
</feature>
<organism evidence="3 4">
    <name type="scientific">Halomarina salina</name>
    <dbReference type="NCBI Taxonomy" id="1872699"/>
    <lineage>
        <taxon>Archaea</taxon>
        <taxon>Methanobacteriati</taxon>
        <taxon>Methanobacteriota</taxon>
        <taxon>Stenosarchaea group</taxon>
        <taxon>Halobacteria</taxon>
        <taxon>Halobacteriales</taxon>
        <taxon>Natronomonadaceae</taxon>
        <taxon>Halomarina</taxon>
    </lineage>
</organism>
<evidence type="ECO:0000313" key="4">
    <source>
        <dbReference type="Proteomes" id="UP001596099"/>
    </source>
</evidence>
<name>A0ABD5RRZ4_9EURY</name>
<feature type="domain" description="SpoVR protein-like N-terminal" evidence="1">
    <location>
        <begin position="18"/>
        <end position="352"/>
    </location>
</feature>
<evidence type="ECO:0000259" key="1">
    <source>
        <dbReference type="Pfam" id="PF04293"/>
    </source>
</evidence>
<dbReference type="EMBL" id="JBHSQH010000001">
    <property type="protein sequence ID" value="MFC5972910.1"/>
    <property type="molecule type" value="Genomic_DNA"/>
</dbReference>
<dbReference type="RefSeq" id="WP_247416857.1">
    <property type="nucleotide sequence ID" value="NZ_JALLGW010000001.1"/>
</dbReference>
<feature type="domain" description="SpoVR-like C-terminal" evidence="2">
    <location>
        <begin position="550"/>
        <end position="602"/>
    </location>
</feature>
<accession>A0ABD5RRZ4</accession>
<proteinExistence type="predicted"/>
<dbReference type="AlphaFoldDB" id="A0ABD5RRZ4"/>
<evidence type="ECO:0000313" key="3">
    <source>
        <dbReference type="EMBL" id="MFC5972910.1"/>
    </source>
</evidence>
<dbReference type="InterPro" id="IPR056174">
    <property type="entry name" value="SpoVR_N"/>
</dbReference>
<dbReference type="InterPro" id="IPR007390">
    <property type="entry name" value="Spore_V_R"/>
</dbReference>
<dbReference type="Pfam" id="PF24755">
    <property type="entry name" value="SpoVR_C"/>
    <property type="match status" value="1"/>
</dbReference>
<reference evidence="3 4" key="1">
    <citation type="journal article" date="2019" name="Int. J. Syst. Evol. Microbiol.">
        <title>The Global Catalogue of Microorganisms (GCM) 10K type strain sequencing project: providing services to taxonomists for standard genome sequencing and annotation.</title>
        <authorList>
            <consortium name="The Broad Institute Genomics Platform"/>
            <consortium name="The Broad Institute Genome Sequencing Center for Infectious Disease"/>
            <person name="Wu L."/>
            <person name="Ma J."/>
        </authorList>
    </citation>
    <scope>NUCLEOTIDE SEQUENCE [LARGE SCALE GENOMIC DNA]</scope>
    <source>
        <strain evidence="3 4">CGMCC 1.12543</strain>
    </source>
</reference>
<comment type="caution">
    <text evidence="3">The sequence shown here is derived from an EMBL/GenBank/DDBJ whole genome shotgun (WGS) entry which is preliminary data.</text>
</comment>
<evidence type="ECO:0000259" key="2">
    <source>
        <dbReference type="Pfam" id="PF24755"/>
    </source>
</evidence>
<dbReference type="PANTHER" id="PTHR30029:SF2">
    <property type="entry name" value="STAGE V SPORULATION PROTEIN R"/>
    <property type="match status" value="1"/>
</dbReference>
<dbReference type="Proteomes" id="UP001596099">
    <property type="component" value="Unassembled WGS sequence"/>
</dbReference>
<dbReference type="PANTHER" id="PTHR30029">
    <property type="entry name" value="STAGE V SPORULATION PROTEIN R"/>
    <property type="match status" value="1"/>
</dbReference>
<dbReference type="Pfam" id="PF04293">
    <property type="entry name" value="SpoVR"/>
    <property type="match status" value="2"/>
</dbReference>
<dbReference type="InterPro" id="IPR057008">
    <property type="entry name" value="SpoVR-like_C"/>
</dbReference>
<protein>
    <submittedName>
        <fullName evidence="3">SpoVR family protein</fullName>
    </submittedName>
</protein>